<comment type="caution">
    <text evidence="17">The sequence shown here is derived from an EMBL/GenBank/DDBJ whole genome shotgun (WGS) entry which is preliminary data.</text>
</comment>
<dbReference type="PANTHER" id="PTHR30069:SF53">
    <property type="entry name" value="COLICIN I RECEPTOR-RELATED"/>
    <property type="match status" value="1"/>
</dbReference>
<dbReference type="GO" id="GO:0044718">
    <property type="term" value="P:siderophore transmembrane transport"/>
    <property type="evidence" value="ECO:0007669"/>
    <property type="project" value="TreeGrafter"/>
</dbReference>
<feature type="domain" description="TonB-dependent receptor-like beta-barrel" evidence="15">
    <location>
        <begin position="338"/>
        <end position="764"/>
    </location>
</feature>
<keyword evidence="3 12" id="KW-0813">Transport</keyword>
<keyword evidence="11 12" id="KW-0998">Cell outer membrane</keyword>
<dbReference type="Gene3D" id="2.170.130.10">
    <property type="entry name" value="TonB-dependent receptor, plug domain"/>
    <property type="match status" value="1"/>
</dbReference>
<keyword evidence="8 13" id="KW-0798">TonB box</keyword>
<organism evidence="17 18">
    <name type="scientific">Caenimonas koreensis DSM 17982</name>
    <dbReference type="NCBI Taxonomy" id="1121255"/>
    <lineage>
        <taxon>Bacteria</taxon>
        <taxon>Pseudomonadati</taxon>
        <taxon>Pseudomonadota</taxon>
        <taxon>Betaproteobacteria</taxon>
        <taxon>Burkholderiales</taxon>
        <taxon>Comamonadaceae</taxon>
        <taxon>Caenimonas</taxon>
    </lineage>
</organism>
<feature type="signal peptide" evidence="14">
    <location>
        <begin position="1"/>
        <end position="32"/>
    </location>
</feature>
<dbReference type="PROSITE" id="PS52016">
    <property type="entry name" value="TONB_DEPENDENT_REC_3"/>
    <property type="match status" value="1"/>
</dbReference>
<evidence type="ECO:0000259" key="16">
    <source>
        <dbReference type="Pfam" id="PF07715"/>
    </source>
</evidence>
<keyword evidence="10 17" id="KW-0675">Receptor</keyword>
<dbReference type="InterPro" id="IPR012910">
    <property type="entry name" value="Plug_dom"/>
</dbReference>
<comment type="subcellular location">
    <subcellularLocation>
        <location evidence="1 12">Cell outer membrane</location>
        <topology evidence="1 12">Multi-pass membrane protein</topology>
    </subcellularLocation>
</comment>
<name>A0A844BAZ9_9BURK</name>
<comment type="similarity">
    <text evidence="2 12 13">Belongs to the TonB-dependent receptor family.</text>
</comment>
<evidence type="ECO:0000256" key="2">
    <source>
        <dbReference type="ARBA" id="ARBA00009810"/>
    </source>
</evidence>
<dbReference type="Pfam" id="PF00593">
    <property type="entry name" value="TonB_dep_Rec_b-barrel"/>
    <property type="match status" value="1"/>
</dbReference>
<dbReference type="AlphaFoldDB" id="A0A844BAZ9"/>
<dbReference type="InterPro" id="IPR036942">
    <property type="entry name" value="Beta-barrel_TonB_sf"/>
</dbReference>
<dbReference type="InterPro" id="IPR037066">
    <property type="entry name" value="Plug_dom_sf"/>
</dbReference>
<sequence length="788" mass="85352">MFRRSLPRACALALSPVVAPALLLATPLAAWADHPGDSQARSLGVVTVIGGQPTSLPTQIPTTLEVITREQIEQSINATDSEDALKYFPSLLVRKRYIGDYNHAILSSRASGTGNSARSAVYADGILLSNYLGNGVGGLSFPPRWGLVTPEEIERVDVMYGPFSAAYPGNSVGAVVDYVTRMPRKFEAHGKVGYVSQPFALYNTNATYRAWQTSASAGNKAGDLSWFINFNHTESHGQPLTFATRLVSAGTVGSAGTPVTGAVLERNNANAPWYVLGTGTEYETRQDHVKAKLAYDLGSGLRAAYTLGVWQNTSTGRPVSYLRNAAGQAVYSGAVNIDGRSFSPLTGGDFALTDERLTHVMHGLSLKTHTQGVFDWEVAASLYDYSRDQKRQNSAANTLPGAASGGAGTIADGGGTGWRTLALKGTWRPAGVAGPHIIDFGVQDDAFALRYLTSTITGDWTRDGAGAVASNVGGRTRLQSFYVQDAWAFAPGWKTVLGARAEAWSAINGYTQIPAATPAVNTQWPSRREAFVSPKAALSWQFQSDTVLKASLGRAIRFPTVGELYGATSTANSQYINDPLLRPERSWTGELSAEKDLANALLRVTLFAEDTRDSLYSQTTFDPLANRNVSRVQNVGRISTKGVEVAYSGVDVFRKGLDVNASVTYADSVIKENAGFVSVRGDTIGKQQPNIAKWRATALVAYRWNDRWSTSVGARYSGRQYRTLDNSDVNGYTYQGVSKFFTVDARVRVKLNEQLSAAFGIDNLNNDKFWNFHPYPQRSYSAELKYDL</sequence>
<evidence type="ECO:0000256" key="6">
    <source>
        <dbReference type="ARBA" id="ARBA00022729"/>
    </source>
</evidence>
<evidence type="ECO:0000259" key="15">
    <source>
        <dbReference type="Pfam" id="PF00593"/>
    </source>
</evidence>
<gene>
    <name evidence="17" type="ORF">GHT07_15710</name>
</gene>
<dbReference type="GO" id="GO:0009279">
    <property type="term" value="C:cell outer membrane"/>
    <property type="evidence" value="ECO:0007669"/>
    <property type="project" value="UniProtKB-SubCell"/>
</dbReference>
<dbReference type="PANTHER" id="PTHR30069">
    <property type="entry name" value="TONB-DEPENDENT OUTER MEMBRANE RECEPTOR"/>
    <property type="match status" value="1"/>
</dbReference>
<evidence type="ECO:0000313" key="17">
    <source>
        <dbReference type="EMBL" id="MRD48736.1"/>
    </source>
</evidence>
<proteinExistence type="inferred from homology"/>
<dbReference type="SUPFAM" id="SSF56935">
    <property type="entry name" value="Porins"/>
    <property type="match status" value="1"/>
</dbReference>
<keyword evidence="5 12" id="KW-0812">Transmembrane</keyword>
<keyword evidence="7" id="KW-0406">Ion transport</keyword>
<evidence type="ECO:0000256" key="9">
    <source>
        <dbReference type="ARBA" id="ARBA00023136"/>
    </source>
</evidence>
<dbReference type="InterPro" id="IPR039426">
    <property type="entry name" value="TonB-dep_rcpt-like"/>
</dbReference>
<keyword evidence="9 12" id="KW-0472">Membrane</keyword>
<evidence type="ECO:0000256" key="5">
    <source>
        <dbReference type="ARBA" id="ARBA00022692"/>
    </source>
</evidence>
<dbReference type="Pfam" id="PF07715">
    <property type="entry name" value="Plug"/>
    <property type="match status" value="1"/>
</dbReference>
<feature type="chain" id="PRO_5032621917" evidence="14">
    <location>
        <begin position="33"/>
        <end position="788"/>
    </location>
</feature>
<evidence type="ECO:0000256" key="4">
    <source>
        <dbReference type="ARBA" id="ARBA00022452"/>
    </source>
</evidence>
<evidence type="ECO:0000256" key="7">
    <source>
        <dbReference type="ARBA" id="ARBA00023065"/>
    </source>
</evidence>
<evidence type="ECO:0000256" key="10">
    <source>
        <dbReference type="ARBA" id="ARBA00023170"/>
    </source>
</evidence>
<evidence type="ECO:0000313" key="18">
    <source>
        <dbReference type="Proteomes" id="UP000487350"/>
    </source>
</evidence>
<dbReference type="InterPro" id="IPR000531">
    <property type="entry name" value="Beta-barrel_TonB"/>
</dbReference>
<evidence type="ECO:0000256" key="12">
    <source>
        <dbReference type="PROSITE-ProRule" id="PRU01360"/>
    </source>
</evidence>
<evidence type="ECO:0000256" key="11">
    <source>
        <dbReference type="ARBA" id="ARBA00023237"/>
    </source>
</evidence>
<dbReference type="OrthoDB" id="9760620at2"/>
<keyword evidence="18" id="KW-1185">Reference proteome</keyword>
<evidence type="ECO:0000256" key="3">
    <source>
        <dbReference type="ARBA" id="ARBA00022448"/>
    </source>
</evidence>
<keyword evidence="6 14" id="KW-0732">Signal</keyword>
<dbReference type="RefSeq" id="WP_153586058.1">
    <property type="nucleotide sequence ID" value="NZ_WJBU01000015.1"/>
</dbReference>
<reference evidence="17 18" key="1">
    <citation type="submission" date="2019-11" db="EMBL/GenBank/DDBJ databases">
        <title>Caenimonas koreensis gen. nov., sp. nov., isolated from activated sludge.</title>
        <authorList>
            <person name="Seung H.R."/>
        </authorList>
    </citation>
    <scope>NUCLEOTIDE SEQUENCE [LARGE SCALE GENOMIC DNA]</scope>
    <source>
        <strain evidence="17 18">EMB320</strain>
    </source>
</reference>
<feature type="domain" description="TonB-dependent receptor plug" evidence="16">
    <location>
        <begin position="59"/>
        <end position="175"/>
    </location>
</feature>
<protein>
    <submittedName>
        <fullName evidence="17">TonB-dependent receptor</fullName>
    </submittedName>
</protein>
<evidence type="ECO:0000256" key="8">
    <source>
        <dbReference type="ARBA" id="ARBA00023077"/>
    </source>
</evidence>
<dbReference type="Gene3D" id="2.40.170.20">
    <property type="entry name" value="TonB-dependent receptor, beta-barrel domain"/>
    <property type="match status" value="1"/>
</dbReference>
<evidence type="ECO:0000256" key="13">
    <source>
        <dbReference type="RuleBase" id="RU003357"/>
    </source>
</evidence>
<dbReference type="EMBL" id="WJBU01000015">
    <property type="protein sequence ID" value="MRD48736.1"/>
    <property type="molecule type" value="Genomic_DNA"/>
</dbReference>
<accession>A0A844BAZ9</accession>
<evidence type="ECO:0000256" key="1">
    <source>
        <dbReference type="ARBA" id="ARBA00004571"/>
    </source>
</evidence>
<dbReference type="Proteomes" id="UP000487350">
    <property type="component" value="Unassembled WGS sequence"/>
</dbReference>
<dbReference type="GO" id="GO:0015344">
    <property type="term" value="F:siderophore uptake transmembrane transporter activity"/>
    <property type="evidence" value="ECO:0007669"/>
    <property type="project" value="TreeGrafter"/>
</dbReference>
<keyword evidence="4 12" id="KW-1134">Transmembrane beta strand</keyword>
<evidence type="ECO:0000256" key="14">
    <source>
        <dbReference type="SAM" id="SignalP"/>
    </source>
</evidence>